<dbReference type="Proteomes" id="UP000326198">
    <property type="component" value="Unassembled WGS sequence"/>
</dbReference>
<keyword evidence="3" id="KW-1185">Reference proteome</keyword>
<dbReference type="EMBL" id="ML736178">
    <property type="protein sequence ID" value="KAE8380722.1"/>
    <property type="molecule type" value="Genomic_DNA"/>
</dbReference>
<evidence type="ECO:0000256" key="1">
    <source>
        <dbReference type="SAM" id="Phobius"/>
    </source>
</evidence>
<protein>
    <submittedName>
        <fullName evidence="2">Uncharacterized protein</fullName>
    </submittedName>
</protein>
<keyword evidence="1" id="KW-1133">Transmembrane helix</keyword>
<evidence type="ECO:0000313" key="2">
    <source>
        <dbReference type="EMBL" id="KAE8380722.1"/>
    </source>
</evidence>
<accession>A0A5N7BG31</accession>
<keyword evidence="1" id="KW-0472">Membrane</keyword>
<dbReference type="AlphaFoldDB" id="A0A5N7BG31"/>
<evidence type="ECO:0000313" key="3">
    <source>
        <dbReference type="Proteomes" id="UP000326198"/>
    </source>
</evidence>
<gene>
    <name evidence="2" type="ORF">BDV26DRAFT_256871</name>
</gene>
<organism evidence="2 3">
    <name type="scientific">Aspergillus bertholletiae</name>
    <dbReference type="NCBI Taxonomy" id="1226010"/>
    <lineage>
        <taxon>Eukaryota</taxon>
        <taxon>Fungi</taxon>
        <taxon>Dikarya</taxon>
        <taxon>Ascomycota</taxon>
        <taxon>Pezizomycotina</taxon>
        <taxon>Eurotiomycetes</taxon>
        <taxon>Eurotiomycetidae</taxon>
        <taxon>Eurotiales</taxon>
        <taxon>Aspergillaceae</taxon>
        <taxon>Aspergillus</taxon>
        <taxon>Aspergillus subgen. Circumdati</taxon>
    </lineage>
</organism>
<feature type="transmembrane region" description="Helical" evidence="1">
    <location>
        <begin position="6"/>
        <end position="28"/>
    </location>
</feature>
<proteinExistence type="predicted"/>
<keyword evidence="1" id="KW-0812">Transmembrane</keyword>
<name>A0A5N7BG31_9EURO</name>
<reference evidence="2 3" key="1">
    <citation type="submission" date="2019-04" db="EMBL/GenBank/DDBJ databases">
        <title>Friends and foes A comparative genomics studyof 23 Aspergillus species from section Flavi.</title>
        <authorList>
            <consortium name="DOE Joint Genome Institute"/>
            <person name="Kjaerbolling I."/>
            <person name="Vesth T."/>
            <person name="Frisvad J.C."/>
            <person name="Nybo J.L."/>
            <person name="Theobald S."/>
            <person name="Kildgaard S."/>
            <person name="Isbrandt T."/>
            <person name="Kuo A."/>
            <person name="Sato A."/>
            <person name="Lyhne E.K."/>
            <person name="Kogle M.E."/>
            <person name="Wiebenga A."/>
            <person name="Kun R.S."/>
            <person name="Lubbers R.J."/>
            <person name="Makela M.R."/>
            <person name="Barry K."/>
            <person name="Chovatia M."/>
            <person name="Clum A."/>
            <person name="Daum C."/>
            <person name="Haridas S."/>
            <person name="He G."/>
            <person name="LaButti K."/>
            <person name="Lipzen A."/>
            <person name="Mondo S."/>
            <person name="Riley R."/>
            <person name="Salamov A."/>
            <person name="Simmons B.A."/>
            <person name="Magnuson J.K."/>
            <person name="Henrissat B."/>
            <person name="Mortensen U.H."/>
            <person name="Larsen T.O."/>
            <person name="Devries R.P."/>
            <person name="Grigoriev I.V."/>
            <person name="Machida M."/>
            <person name="Baker S.E."/>
            <person name="Andersen M.R."/>
        </authorList>
    </citation>
    <scope>NUCLEOTIDE SEQUENCE [LARGE SCALE GENOMIC DNA]</scope>
    <source>
        <strain evidence="2 3">IBT 29228</strain>
    </source>
</reference>
<sequence length="87" mass="9955">MLTVGFTMLSSITGLVAYLVFPAIDLLWSQPQVIPTHQKVGHLVGYYRSAGTGIVYQYRLRYSDRPYLLFGQERHKSQPFFSSRDPS</sequence>